<proteinExistence type="predicted"/>
<protein>
    <recommendedName>
        <fullName evidence="1">DUF58 domain-containing protein</fullName>
    </recommendedName>
</protein>
<dbReference type="PANTHER" id="PTHR33608">
    <property type="entry name" value="BLL2464 PROTEIN"/>
    <property type="match status" value="1"/>
</dbReference>
<accession>A0AAT9FJ31</accession>
<feature type="domain" description="DUF58" evidence="1">
    <location>
        <begin position="45"/>
        <end position="240"/>
    </location>
</feature>
<dbReference type="SUPFAM" id="SSF53300">
    <property type="entry name" value="vWA-like"/>
    <property type="match status" value="1"/>
</dbReference>
<dbReference type="InterPro" id="IPR036465">
    <property type="entry name" value="vWFA_dom_sf"/>
</dbReference>
<dbReference type="KEGG" id="osu:NT6N_09800"/>
<evidence type="ECO:0000259" key="1">
    <source>
        <dbReference type="Pfam" id="PF01882"/>
    </source>
</evidence>
<dbReference type="AlphaFoldDB" id="A0AAT9FJ31"/>
<evidence type="ECO:0000313" key="2">
    <source>
        <dbReference type="EMBL" id="BDS05940.1"/>
    </source>
</evidence>
<dbReference type="InterPro" id="IPR002881">
    <property type="entry name" value="DUF58"/>
</dbReference>
<dbReference type="EMBL" id="AP026866">
    <property type="protein sequence ID" value="BDS05940.1"/>
    <property type="molecule type" value="Genomic_DNA"/>
</dbReference>
<reference evidence="2" key="1">
    <citation type="submission" date="2024-07" db="EMBL/GenBank/DDBJ databases">
        <title>Complete genome sequence of Verrucomicrobiaceae bacterium NT6N.</title>
        <authorList>
            <person name="Huang C."/>
            <person name="Takami H."/>
            <person name="Hamasaki K."/>
        </authorList>
    </citation>
    <scope>NUCLEOTIDE SEQUENCE</scope>
    <source>
        <strain evidence="2">NT6N</strain>
    </source>
</reference>
<name>A0AAT9FJ31_9BACT</name>
<gene>
    <name evidence="2" type="ORF">NT6N_09800</name>
</gene>
<dbReference type="PANTHER" id="PTHR33608:SF6">
    <property type="entry name" value="BLL2464 PROTEIN"/>
    <property type="match status" value="1"/>
</dbReference>
<sequence>MKKQLKDTRPLDSRQFLIAVKRLADSLSYGTDSSPFLGQGLEYVQSRHYVPGDPVRSIDWRVTARTGKTHVKDYESPKSLPVWFIVDTSASMTHASTTTSKYQLAVQIAGGLALACLDRVSPVGLLGAGARDINIKPSLSREIILQWLHRLRHFDYSERTHLGRKLLSLNPSLKERSLIFVLSDLHDPTAIPALKLLGHRHDVTVLLLRDPAEDSLAGAGLLHGQEIETGKTFTARAHKNFTCLDDAKAALKQASIDHFPIHTDRPFLASLRLYLKSRNMLAK</sequence>
<dbReference type="Pfam" id="PF01882">
    <property type="entry name" value="DUF58"/>
    <property type="match status" value="1"/>
</dbReference>
<organism evidence="2">
    <name type="scientific">Oceaniferula spumae</name>
    <dbReference type="NCBI Taxonomy" id="2979115"/>
    <lineage>
        <taxon>Bacteria</taxon>
        <taxon>Pseudomonadati</taxon>
        <taxon>Verrucomicrobiota</taxon>
        <taxon>Verrucomicrobiia</taxon>
        <taxon>Verrucomicrobiales</taxon>
        <taxon>Verrucomicrobiaceae</taxon>
        <taxon>Oceaniferula</taxon>
    </lineage>
</organism>